<name>A0A2T5P642_9PSED</name>
<dbReference type="EMBL" id="QASN01000020">
    <property type="protein sequence ID" value="PTU73196.1"/>
    <property type="molecule type" value="Genomic_DNA"/>
</dbReference>
<accession>A0A2T5P642</accession>
<feature type="transmembrane region" description="Helical" evidence="1">
    <location>
        <begin position="117"/>
        <end position="134"/>
    </location>
</feature>
<gene>
    <name evidence="2" type="ORF">DBO85_12645</name>
</gene>
<evidence type="ECO:0008006" key="4">
    <source>
        <dbReference type="Google" id="ProtNLM"/>
    </source>
</evidence>
<proteinExistence type="predicted"/>
<dbReference type="Proteomes" id="UP000244064">
    <property type="component" value="Unassembled WGS sequence"/>
</dbReference>
<reference evidence="2 3" key="1">
    <citation type="submission" date="2018-04" db="EMBL/GenBank/DDBJ databases">
        <title>Pseudomonas sp. nov., isolated from mangrove soil.</title>
        <authorList>
            <person name="Chen C."/>
        </authorList>
    </citation>
    <scope>NUCLEOTIDE SEQUENCE [LARGE SCALE GENOMIC DNA]</scope>
    <source>
        <strain evidence="2 3">TC-11</strain>
    </source>
</reference>
<feature type="transmembrane region" description="Helical" evidence="1">
    <location>
        <begin position="7"/>
        <end position="29"/>
    </location>
</feature>
<dbReference type="AlphaFoldDB" id="A0A2T5P642"/>
<evidence type="ECO:0000313" key="2">
    <source>
        <dbReference type="EMBL" id="PTU73196.1"/>
    </source>
</evidence>
<sequence length="145" mass="16001">MQNLIYRWLLLVGFGHILLGLVLALFGALPPMEPYFQELYASTGEATPSLAQQALIKNLVQLFGPTVASWALFYCLLLALYRRHGDAWIKTGLYLGLLLWWGPDCWVSAQAGLYSHLYLNTAVASAIVIPLALLKPQIGTQPTDA</sequence>
<feature type="transmembrane region" description="Helical" evidence="1">
    <location>
        <begin position="62"/>
        <end position="81"/>
    </location>
</feature>
<keyword evidence="1" id="KW-0472">Membrane</keyword>
<protein>
    <recommendedName>
        <fullName evidence="4">Cell division protein</fullName>
    </recommendedName>
</protein>
<keyword evidence="1" id="KW-0812">Transmembrane</keyword>
<dbReference type="OrthoDB" id="6196774at2"/>
<evidence type="ECO:0000256" key="1">
    <source>
        <dbReference type="SAM" id="Phobius"/>
    </source>
</evidence>
<evidence type="ECO:0000313" key="3">
    <source>
        <dbReference type="Proteomes" id="UP000244064"/>
    </source>
</evidence>
<comment type="caution">
    <text evidence="2">The sequence shown here is derived from an EMBL/GenBank/DDBJ whole genome shotgun (WGS) entry which is preliminary data.</text>
</comment>
<keyword evidence="3" id="KW-1185">Reference proteome</keyword>
<dbReference type="RefSeq" id="WP_108107640.1">
    <property type="nucleotide sequence ID" value="NZ_QASN01000020.1"/>
</dbReference>
<organism evidence="2 3">
    <name type="scientific">Pseudomonas mangrovi</name>
    <dbReference type="NCBI Taxonomy" id="2161748"/>
    <lineage>
        <taxon>Bacteria</taxon>
        <taxon>Pseudomonadati</taxon>
        <taxon>Pseudomonadota</taxon>
        <taxon>Gammaproteobacteria</taxon>
        <taxon>Pseudomonadales</taxon>
        <taxon>Pseudomonadaceae</taxon>
        <taxon>Pseudomonas</taxon>
    </lineage>
</organism>
<keyword evidence="1" id="KW-1133">Transmembrane helix</keyword>